<dbReference type="PANTHER" id="PTHR34473">
    <property type="entry name" value="UPF0699 TRANSMEMBRANE PROTEIN YDBS"/>
    <property type="match status" value="1"/>
</dbReference>
<evidence type="ECO:0000256" key="1">
    <source>
        <dbReference type="SAM" id="Phobius"/>
    </source>
</evidence>
<organism evidence="3 4">
    <name type="scientific">Parageobacillus caldoxylosilyticus NBRC 107762</name>
    <dbReference type="NCBI Taxonomy" id="1220594"/>
    <lineage>
        <taxon>Bacteria</taxon>
        <taxon>Bacillati</taxon>
        <taxon>Bacillota</taxon>
        <taxon>Bacilli</taxon>
        <taxon>Bacillales</taxon>
        <taxon>Anoxybacillaceae</taxon>
        <taxon>Saccharococcus</taxon>
    </lineage>
</organism>
<reference evidence="3 4" key="1">
    <citation type="submission" date="2014-04" db="EMBL/GenBank/DDBJ databases">
        <title>Whole genome shotgun sequence of Geobacillus caldoxylosilyticus NBRC 107762.</title>
        <authorList>
            <person name="Hosoyama A."/>
            <person name="Hosoyama Y."/>
            <person name="Katano-Makiyama Y."/>
            <person name="Tsuchikane K."/>
            <person name="Ohji S."/>
            <person name="Ichikawa N."/>
            <person name="Yamazoe A."/>
            <person name="Fujita N."/>
        </authorList>
    </citation>
    <scope>NUCLEOTIDE SEQUENCE [LARGE SCALE GENOMIC DNA]</scope>
    <source>
        <strain evidence="3 4">NBRC 107762</strain>
    </source>
</reference>
<proteinExistence type="predicted"/>
<evidence type="ECO:0000313" key="3">
    <source>
        <dbReference type="EMBL" id="GAJ41199.1"/>
    </source>
</evidence>
<comment type="caution">
    <text evidence="3">The sequence shown here is derived from an EMBL/GenBank/DDBJ whole genome shotgun (WGS) entry which is preliminary data.</text>
</comment>
<dbReference type="OrthoDB" id="1750577at2"/>
<dbReference type="EMBL" id="BAWO01000060">
    <property type="protein sequence ID" value="GAJ41199.1"/>
    <property type="molecule type" value="Genomic_DNA"/>
</dbReference>
<feature type="domain" description="YdbS-like PH" evidence="2">
    <location>
        <begin position="72"/>
        <end position="147"/>
    </location>
</feature>
<dbReference type="PANTHER" id="PTHR34473:SF2">
    <property type="entry name" value="UPF0699 TRANSMEMBRANE PROTEIN YDBT"/>
    <property type="match status" value="1"/>
</dbReference>
<feature type="transmembrane region" description="Helical" evidence="1">
    <location>
        <begin position="47"/>
        <end position="67"/>
    </location>
</feature>
<sequence length="159" mass="18537">MNGEPRKRISERALSVWRIYGMIGLAVSFAAFAAVIVLIIIFDGPKWIIPILILLFIGEGYLFLFFIPRLRWRRWRYEVREQEIEIQQGLFTVRRTLIPMIRVQHVDSKQGPLFKKYKLASVTISTAATVHEIPALDEEEAEELRYSISRLARVAYDDV</sequence>
<evidence type="ECO:0000259" key="2">
    <source>
        <dbReference type="Pfam" id="PF03703"/>
    </source>
</evidence>
<feature type="transmembrane region" description="Helical" evidence="1">
    <location>
        <begin position="20"/>
        <end position="41"/>
    </location>
</feature>
<accession>A0A023DIS0</accession>
<dbReference type="RefSeq" id="WP_042411222.1">
    <property type="nucleotide sequence ID" value="NZ_BAWO01000060.1"/>
</dbReference>
<keyword evidence="4" id="KW-1185">Reference proteome</keyword>
<dbReference type="InterPro" id="IPR005182">
    <property type="entry name" value="YdbS-like_PH"/>
</dbReference>
<gene>
    <name evidence="3" type="ORF">GCA01S_060_00150</name>
</gene>
<dbReference type="Pfam" id="PF03703">
    <property type="entry name" value="bPH_2"/>
    <property type="match status" value="1"/>
</dbReference>
<protein>
    <recommendedName>
        <fullName evidence="2">YdbS-like PH domain-containing protein</fullName>
    </recommendedName>
</protein>
<keyword evidence="1" id="KW-0812">Transmembrane</keyword>
<name>A0A023DIS0_9BACL</name>
<dbReference type="AlphaFoldDB" id="A0A023DIS0"/>
<evidence type="ECO:0000313" key="4">
    <source>
        <dbReference type="Proteomes" id="UP000023561"/>
    </source>
</evidence>
<keyword evidence="1" id="KW-1133">Transmembrane helix</keyword>
<keyword evidence="1" id="KW-0472">Membrane</keyword>
<dbReference type="Proteomes" id="UP000023561">
    <property type="component" value="Unassembled WGS sequence"/>
</dbReference>